<evidence type="ECO:0000256" key="1">
    <source>
        <dbReference type="ARBA" id="ARBA00004328"/>
    </source>
</evidence>
<reference evidence="6" key="1">
    <citation type="submission" date="2022-02" db="EMBL/GenBank/DDBJ databases">
        <title>Towards deciphering the DNA virus diversity associated with rodent species in the families Cricetidae and Heteromyidae.</title>
        <authorList>
            <person name="Lund M."/>
            <person name="Larsen B.B."/>
            <person name="Gryseels S."/>
            <person name="Kraberger S."/>
            <person name="Rowsey D.M."/>
            <person name="Steger L."/>
            <person name="Yule K.M."/>
            <person name="Upham N.S."/>
            <person name="Worobey M."/>
            <person name="Van Doorslaer K."/>
            <person name="Varsani A."/>
        </authorList>
    </citation>
    <scope>NUCLEOTIDE SEQUENCE</scope>
    <source>
        <strain evidence="6">UA08Rod_6404</strain>
    </source>
</reference>
<comment type="similarity">
    <text evidence="2">Belongs to the microviridae F protein family.</text>
</comment>
<dbReference type="GO" id="GO:0005198">
    <property type="term" value="F:structural molecule activity"/>
    <property type="evidence" value="ECO:0007669"/>
    <property type="project" value="InterPro"/>
</dbReference>
<dbReference type="EMBL" id="OM869510">
    <property type="protein sequence ID" value="UPW40869.1"/>
    <property type="molecule type" value="Genomic_DNA"/>
</dbReference>
<dbReference type="InterPro" id="IPR037002">
    <property type="entry name" value="Microviridae_protein_F_sf"/>
</dbReference>
<evidence type="ECO:0000256" key="5">
    <source>
        <dbReference type="ARBA" id="ARBA00022844"/>
    </source>
</evidence>
<evidence type="ECO:0000313" key="6">
    <source>
        <dbReference type="EMBL" id="UPW40869.1"/>
    </source>
</evidence>
<name>A0A976N0Z9_9VIRU</name>
<dbReference type="Pfam" id="PF02305">
    <property type="entry name" value="Phage_F"/>
    <property type="match status" value="1"/>
</dbReference>
<keyword evidence="3" id="KW-1140">T=1 icosahedral capsid protein</keyword>
<evidence type="ECO:0000256" key="4">
    <source>
        <dbReference type="ARBA" id="ARBA00022561"/>
    </source>
</evidence>
<dbReference type="InterPro" id="IPR003514">
    <property type="entry name" value="Microviridae_protein_F"/>
</dbReference>
<protein>
    <submittedName>
        <fullName evidence="6">Major capsid protein</fullName>
    </submittedName>
</protein>
<evidence type="ECO:0000256" key="2">
    <source>
        <dbReference type="ARBA" id="ARBA00009963"/>
    </source>
</evidence>
<comment type="subcellular location">
    <subcellularLocation>
        <location evidence="1">Virion</location>
    </subcellularLocation>
</comment>
<keyword evidence="5" id="KW-0946">Virion</keyword>
<keyword evidence="4" id="KW-0167">Capsid protein</keyword>
<evidence type="ECO:0000256" key="3">
    <source>
        <dbReference type="ARBA" id="ARBA00022431"/>
    </source>
</evidence>
<dbReference type="Gene3D" id="2.60.169.10">
    <property type="entry name" value="Microviridae F protein"/>
    <property type="match status" value="1"/>
</dbReference>
<sequence>MSIFSKIPVQKTKRSLFNLSYQNAFTSTFGKITPVYIEDCIPGDIFNLAGLPYIVANPLSAPILGTIKADTYYFFVPKSLVWENWEKFITGGPDGTASPAMPYKLPLSTSSTYLELFDYLSKSRSRTASSGSIVKGTIHPKVNMLDWRAYWLIYNSYFRDENLEQDLFDDKNSNYISLGDGDITTLPGYSQTIDGKDLFQLPYASWKKDLFTSALPWTQRGPSVAIPISGDLLFKEAQSGTTVPVGGYGTSLSNVPANVVAPIVTQNVQGKSGKLLFENSAESFTIEDLRYASALQRWLERNAVGGGRYVEQILSHYGCVIPDYRAFRPEFIGGVSTAIMSGTVYQNSATTDQSVLGTRGGQASGSGVMKSTKYKCRDHGYIIGVQVIRPSEGFYSEGINRRSLKFDKFDIAFPEFQNLGEQEILNAEIFTDGRVESSNDGKVFGYGPRYYEYKHRQNEVHGDFRTSLAYWIPQRIFGDLPGLNQDFVHVNPNKEKSLNNIFAVTDGNKDQFMCVHSTYAKVIRPLSKYTQFKLF</sequence>
<dbReference type="InterPro" id="IPR016184">
    <property type="entry name" value="Capsid/spike_ssDNA_virus"/>
</dbReference>
<proteinExistence type="inferred from homology"/>
<accession>A0A976N0Z9</accession>
<organism evidence="6">
    <name type="scientific">Sigmofec virus UA08Rod_6404</name>
    <dbReference type="NCBI Taxonomy" id="2929229"/>
    <lineage>
        <taxon>Viruses</taxon>
        <taxon>Monodnaviria</taxon>
        <taxon>Sangervirae</taxon>
        <taxon>Phixviricota</taxon>
        <taxon>Malgrandaviricetes</taxon>
        <taxon>Petitvirales</taxon>
        <taxon>Microviridae</taxon>
    </lineage>
</organism>
<dbReference type="GO" id="GO:0039615">
    <property type="term" value="C:T=1 icosahedral viral capsid"/>
    <property type="evidence" value="ECO:0007669"/>
    <property type="project" value="UniProtKB-KW"/>
</dbReference>
<dbReference type="SUPFAM" id="SSF88645">
    <property type="entry name" value="ssDNA viruses"/>
    <property type="match status" value="1"/>
</dbReference>